<evidence type="ECO:0000313" key="9">
    <source>
        <dbReference type="Proteomes" id="UP001228049"/>
    </source>
</evidence>
<dbReference type="GO" id="GO:0005737">
    <property type="term" value="C:cytoplasm"/>
    <property type="evidence" value="ECO:0007669"/>
    <property type="project" value="TreeGrafter"/>
</dbReference>
<dbReference type="Gene3D" id="3.30.200.20">
    <property type="entry name" value="Phosphorylase Kinase, domain 1"/>
    <property type="match status" value="1"/>
</dbReference>
<keyword evidence="9" id="KW-1185">Reference proteome</keyword>
<accession>A0AAD9B9G1</accession>
<dbReference type="AlphaFoldDB" id="A0AAD9B9G1"/>
<keyword evidence="1" id="KW-0723">Serine/threonine-protein kinase</keyword>
<evidence type="ECO:0000256" key="5">
    <source>
        <dbReference type="ARBA" id="ARBA00022840"/>
    </source>
</evidence>
<feature type="domain" description="Protein kinase" evidence="7">
    <location>
        <begin position="24"/>
        <end position="339"/>
    </location>
</feature>
<keyword evidence="5" id="KW-0067">ATP-binding</keyword>
<comment type="caution">
    <text evidence="8">The sequence shown here is derived from an EMBL/GenBank/DDBJ whole genome shotgun (WGS) entry which is preliminary data.</text>
</comment>
<dbReference type="PROSITE" id="PS00109">
    <property type="entry name" value="PROTEIN_KINASE_TYR"/>
    <property type="match status" value="1"/>
</dbReference>
<reference evidence="8" key="1">
    <citation type="submission" date="2023-04" db="EMBL/GenBank/DDBJ databases">
        <title>Chromosome-level genome of Chaenocephalus aceratus.</title>
        <authorList>
            <person name="Park H."/>
        </authorList>
    </citation>
    <scope>NUCLEOTIDE SEQUENCE</scope>
    <source>
        <strain evidence="8">DE</strain>
        <tissue evidence="8">Muscle</tissue>
    </source>
</reference>
<keyword evidence="3" id="KW-0547">Nucleotide-binding</keyword>
<dbReference type="PANTHER" id="PTHR24058">
    <property type="entry name" value="DUAL SPECIFICITY PROTEIN KINASE"/>
    <property type="match status" value="1"/>
</dbReference>
<keyword evidence="2" id="KW-0808">Transferase</keyword>
<proteinExistence type="predicted"/>
<evidence type="ECO:0000256" key="1">
    <source>
        <dbReference type="ARBA" id="ARBA00022527"/>
    </source>
</evidence>
<gene>
    <name evidence="8" type="ORF">KUDE01_002405</name>
</gene>
<evidence type="ECO:0000256" key="4">
    <source>
        <dbReference type="ARBA" id="ARBA00022777"/>
    </source>
</evidence>
<dbReference type="SUPFAM" id="SSF52266">
    <property type="entry name" value="SGNH hydrolase"/>
    <property type="match status" value="2"/>
</dbReference>
<keyword evidence="8" id="KW-0371">Homeobox</keyword>
<dbReference type="EMBL" id="JASDAP010000027">
    <property type="protein sequence ID" value="KAK1877088.1"/>
    <property type="molecule type" value="Genomic_DNA"/>
</dbReference>
<dbReference type="PANTHER" id="PTHR24058:SF17">
    <property type="entry name" value="HOMEODOMAIN INTERACTING PROTEIN KINASE, ISOFORM D"/>
    <property type="match status" value="1"/>
</dbReference>
<dbReference type="GO" id="GO:0004713">
    <property type="term" value="F:protein tyrosine kinase activity"/>
    <property type="evidence" value="ECO:0007669"/>
    <property type="project" value="TreeGrafter"/>
</dbReference>
<dbReference type="GO" id="GO:0005524">
    <property type="term" value="F:ATP binding"/>
    <property type="evidence" value="ECO:0007669"/>
    <property type="project" value="UniProtKB-KW"/>
</dbReference>
<dbReference type="GO" id="GO:0004674">
    <property type="term" value="F:protein serine/threonine kinase activity"/>
    <property type="evidence" value="ECO:0007669"/>
    <property type="project" value="UniProtKB-KW"/>
</dbReference>
<feature type="region of interest" description="Disordered" evidence="6">
    <location>
        <begin position="428"/>
        <end position="454"/>
    </location>
</feature>
<dbReference type="InterPro" id="IPR011009">
    <property type="entry name" value="Kinase-like_dom_sf"/>
</dbReference>
<dbReference type="Pfam" id="PF00069">
    <property type="entry name" value="Pkinase"/>
    <property type="match status" value="1"/>
</dbReference>
<organism evidence="8 9">
    <name type="scientific">Dissostichus eleginoides</name>
    <name type="common">Patagonian toothfish</name>
    <name type="synonym">Dissostichus amissus</name>
    <dbReference type="NCBI Taxonomy" id="100907"/>
    <lineage>
        <taxon>Eukaryota</taxon>
        <taxon>Metazoa</taxon>
        <taxon>Chordata</taxon>
        <taxon>Craniata</taxon>
        <taxon>Vertebrata</taxon>
        <taxon>Euteleostomi</taxon>
        <taxon>Actinopterygii</taxon>
        <taxon>Neopterygii</taxon>
        <taxon>Teleostei</taxon>
        <taxon>Neoteleostei</taxon>
        <taxon>Acanthomorphata</taxon>
        <taxon>Eupercaria</taxon>
        <taxon>Perciformes</taxon>
        <taxon>Notothenioidei</taxon>
        <taxon>Nototheniidae</taxon>
        <taxon>Dissostichus</taxon>
    </lineage>
</organism>
<feature type="region of interest" description="Disordered" evidence="6">
    <location>
        <begin position="348"/>
        <end position="375"/>
    </location>
</feature>
<dbReference type="Proteomes" id="UP001228049">
    <property type="component" value="Unassembled WGS sequence"/>
</dbReference>
<dbReference type="SUPFAM" id="SSF56112">
    <property type="entry name" value="Protein kinase-like (PK-like)"/>
    <property type="match status" value="1"/>
</dbReference>
<name>A0AAD9B9G1_DISEL</name>
<protein>
    <submittedName>
        <fullName evidence="8">Homeodomain-interacting protein kinase 1</fullName>
    </submittedName>
</protein>
<dbReference type="InterPro" id="IPR050494">
    <property type="entry name" value="Ser_Thr_dual-spec_kinase"/>
</dbReference>
<dbReference type="Gene3D" id="1.10.510.10">
    <property type="entry name" value="Transferase(Phosphotransferase) domain 1"/>
    <property type="match status" value="1"/>
</dbReference>
<dbReference type="InterPro" id="IPR008266">
    <property type="entry name" value="Tyr_kinase_AS"/>
</dbReference>
<keyword evidence="8" id="KW-0238">DNA-binding</keyword>
<dbReference type="Gene3D" id="3.40.50.1110">
    <property type="entry name" value="SGNH hydrolase"/>
    <property type="match status" value="1"/>
</dbReference>
<dbReference type="InterPro" id="IPR036514">
    <property type="entry name" value="SGNH_hydro_sf"/>
</dbReference>
<feature type="compositionally biased region" description="Basic residues" evidence="6">
    <location>
        <begin position="432"/>
        <end position="444"/>
    </location>
</feature>
<dbReference type="PROSITE" id="PS50011">
    <property type="entry name" value="PROTEIN_KINASE_DOM"/>
    <property type="match status" value="1"/>
</dbReference>
<feature type="compositionally biased region" description="Polar residues" evidence="6">
    <location>
        <begin position="352"/>
        <end position="364"/>
    </location>
</feature>
<dbReference type="GO" id="GO:0005634">
    <property type="term" value="C:nucleus"/>
    <property type="evidence" value="ECO:0007669"/>
    <property type="project" value="TreeGrafter"/>
</dbReference>
<dbReference type="InterPro" id="IPR000719">
    <property type="entry name" value="Prot_kinase_dom"/>
</dbReference>
<evidence type="ECO:0000313" key="8">
    <source>
        <dbReference type="EMBL" id="KAK1877088.1"/>
    </source>
</evidence>
<evidence type="ECO:0000259" key="7">
    <source>
        <dbReference type="PROSITE" id="PS50011"/>
    </source>
</evidence>
<sequence>MAASFDSDLQLIRGAKLSSKISDYLVLDLIGQGAFAKVTKCVKSATNETVAVRITKIQTEKEHGILQKLRSFDSDVGNFVRWDTSFLYKDHLCQEFELLDMNLKEFVDTRKTLSLHLKDIRPIVHQVATALKVLKGLGITHTDVRPENIMLVDHVRQPLKVKLIDFGSACDATKAEQVPSMQHTWYMAPEAMLGLLCDEPIDMWSLGCIAVELFLGSPLYPGSCEYDMICKITQTQGEMPGHLLNAGLKTRKFYLNTCPNKWTLMTPHEYGGMSVSDGMFSSLDDLKKVQPKQVSHASKAHAMRDKADLENFVELVKQMLQLDPIQRITPSQVLQHLFVTTSHQMDFCPPQSLRSTQQPSSKTRYSPGAKSPQKPLKLVENTSSITLIRPQRKRKRVYARNRCRECASPVRKKRRTCGERKKRRIWEDKPMPKRRYSKARKRNPKTSSSGKNMRRICGDAPLLVNKPIGSISNGSPITPKIPSREKMVGKVTPQVKRPSGQISSGSTTVLNISSPEKMIWEATPLARSTSGQKSWGSTTIPKIPSPEKMIWEATPLAKRHSGQKSWGSTTIPKIPSPEKMIWEATPLAKRHSGQKSWGSTTIPKIPSPEKMIWEATPLAKSTSGQMSWGSTTIPKIPSPEKMIWEATPLAKSTSGQMSWGSTTIPKIPSPEKMIWEATPLAKRPSVELPSGSKHSPQISPPEIKGLKSIVITQEKDTTMLPSTSKDAASTVTQQKSLNQGVDKNGKTLIWIIGSGYVQRGEVAAYENFGENFGLDVKVQWFGTGGMLWKGVLPRFQAELSNSQRSPDILVIHAGGNSLGTMPAMNLASVMNNELMKLHSQFPSMAIAYSCITERQVWRNGPPGKVNYDRKRSELQQEGEWNICEQHPQCRDEDPSEISHLTAKQICLIWIIGSGYVQRGEVAAYENFNENFGLDVKVQWFGTGGMLWKGVLPRFQAELSNSQRPPDILVIHAGGNSLGTMPAMNLASVMSNELMKLHSQFPSMAIAYSCITERQVWRNGPPGKVNYDRKCVNTFMQKAVGNLGWL</sequence>
<dbReference type="GO" id="GO:0003677">
    <property type="term" value="F:DNA binding"/>
    <property type="evidence" value="ECO:0007669"/>
    <property type="project" value="UniProtKB-KW"/>
</dbReference>
<keyword evidence="4 8" id="KW-0418">Kinase</keyword>
<evidence type="ECO:0000256" key="6">
    <source>
        <dbReference type="SAM" id="MobiDB-lite"/>
    </source>
</evidence>
<evidence type="ECO:0000256" key="2">
    <source>
        <dbReference type="ARBA" id="ARBA00022679"/>
    </source>
</evidence>
<evidence type="ECO:0000256" key="3">
    <source>
        <dbReference type="ARBA" id="ARBA00022741"/>
    </source>
</evidence>